<reference evidence="1 2" key="2">
    <citation type="journal article" date="2013" name="Plant Cell Physiol.">
        <title>Rice Annotation Project Database (RAP-DB): an integrative and interactive database for rice genomics.</title>
        <authorList>
            <person name="Sakai H."/>
            <person name="Lee S.S."/>
            <person name="Tanaka T."/>
            <person name="Numa H."/>
            <person name="Kim J."/>
            <person name="Kawahara Y."/>
            <person name="Wakimoto H."/>
            <person name="Yang C.C."/>
            <person name="Iwamoto M."/>
            <person name="Abe T."/>
            <person name="Yamada Y."/>
            <person name="Muto A."/>
            <person name="Inokuchi H."/>
            <person name="Ikemura T."/>
            <person name="Matsumoto T."/>
            <person name="Sasaki T."/>
            <person name="Itoh T."/>
        </authorList>
    </citation>
    <scope>NUCLEOTIDE SEQUENCE [LARGE SCALE GENOMIC DNA]</scope>
    <source>
        <strain evidence="2">cv. Nipponbare</strain>
    </source>
</reference>
<sequence>MFSRHLPIENWNITEGGLNKNWEGARRPLDMLKPRFSSSLYSWHSAQLSQKKWTQQSKQGDCCKLYCARIEDRLVQAYSHWQPIVASKTYKVPCMQHAGNRESQHTRLMVFCA</sequence>
<protein>
    <submittedName>
        <fullName evidence="1">Os06g0266133 protein</fullName>
    </submittedName>
</protein>
<accession>A0A0P0WV94</accession>
<dbReference type="AlphaFoldDB" id="A0A0P0WV94"/>
<dbReference type="Proteomes" id="UP000059680">
    <property type="component" value="Chromosome 6"/>
</dbReference>
<dbReference type="Gramene" id="Os06t0266133-00">
    <property type="protein sequence ID" value="Os06t0266133-00"/>
    <property type="gene ID" value="Os06g0266133"/>
</dbReference>
<dbReference type="PaxDb" id="39947-A0A0P0WV94"/>
<reference evidence="1 2" key="3">
    <citation type="journal article" date="2013" name="Rice">
        <title>Improvement of the Oryza sativa Nipponbare reference genome using next generation sequence and optical map data.</title>
        <authorList>
            <person name="Kawahara Y."/>
            <person name="de la Bastide M."/>
            <person name="Hamilton J.P."/>
            <person name="Kanamori H."/>
            <person name="McCombie W.R."/>
            <person name="Ouyang S."/>
            <person name="Schwartz D.C."/>
            <person name="Tanaka T."/>
            <person name="Wu J."/>
            <person name="Zhou S."/>
            <person name="Childs K.L."/>
            <person name="Davidson R.M."/>
            <person name="Lin H."/>
            <person name="Quesada-Ocampo L."/>
            <person name="Vaillancourt B."/>
            <person name="Sakai H."/>
            <person name="Lee S.S."/>
            <person name="Kim J."/>
            <person name="Numa H."/>
            <person name="Itoh T."/>
            <person name="Buell C.R."/>
            <person name="Matsumoto T."/>
        </authorList>
    </citation>
    <scope>NUCLEOTIDE SEQUENCE [LARGE SCALE GENOMIC DNA]</scope>
    <source>
        <strain evidence="2">cv. Nipponbare</strain>
    </source>
</reference>
<dbReference type="InParanoid" id="A0A0P0WV94"/>
<reference evidence="2" key="1">
    <citation type="journal article" date="2005" name="Nature">
        <title>The map-based sequence of the rice genome.</title>
        <authorList>
            <consortium name="International rice genome sequencing project (IRGSP)"/>
            <person name="Matsumoto T."/>
            <person name="Wu J."/>
            <person name="Kanamori H."/>
            <person name="Katayose Y."/>
            <person name="Fujisawa M."/>
            <person name="Namiki N."/>
            <person name="Mizuno H."/>
            <person name="Yamamoto K."/>
            <person name="Antonio B.A."/>
            <person name="Baba T."/>
            <person name="Sakata K."/>
            <person name="Nagamura Y."/>
            <person name="Aoki H."/>
            <person name="Arikawa K."/>
            <person name="Arita K."/>
            <person name="Bito T."/>
            <person name="Chiden Y."/>
            <person name="Fujitsuka N."/>
            <person name="Fukunaka R."/>
            <person name="Hamada M."/>
            <person name="Harada C."/>
            <person name="Hayashi A."/>
            <person name="Hijishita S."/>
            <person name="Honda M."/>
            <person name="Hosokawa S."/>
            <person name="Ichikawa Y."/>
            <person name="Idonuma A."/>
            <person name="Iijima M."/>
            <person name="Ikeda M."/>
            <person name="Ikeno M."/>
            <person name="Ito K."/>
            <person name="Ito S."/>
            <person name="Ito T."/>
            <person name="Ito Y."/>
            <person name="Ito Y."/>
            <person name="Iwabuchi A."/>
            <person name="Kamiya K."/>
            <person name="Karasawa W."/>
            <person name="Kurita K."/>
            <person name="Katagiri S."/>
            <person name="Kikuta A."/>
            <person name="Kobayashi H."/>
            <person name="Kobayashi N."/>
            <person name="Machita K."/>
            <person name="Maehara T."/>
            <person name="Masukawa M."/>
            <person name="Mizubayashi T."/>
            <person name="Mukai Y."/>
            <person name="Nagasaki H."/>
            <person name="Nagata Y."/>
            <person name="Naito S."/>
            <person name="Nakashima M."/>
            <person name="Nakama Y."/>
            <person name="Nakamichi Y."/>
            <person name="Nakamura M."/>
            <person name="Meguro A."/>
            <person name="Negishi M."/>
            <person name="Ohta I."/>
            <person name="Ohta T."/>
            <person name="Okamoto M."/>
            <person name="Ono N."/>
            <person name="Saji S."/>
            <person name="Sakaguchi M."/>
            <person name="Sakai K."/>
            <person name="Shibata M."/>
            <person name="Shimokawa T."/>
            <person name="Song J."/>
            <person name="Takazaki Y."/>
            <person name="Terasawa K."/>
            <person name="Tsugane M."/>
            <person name="Tsuji K."/>
            <person name="Ueda S."/>
            <person name="Waki K."/>
            <person name="Yamagata H."/>
            <person name="Yamamoto M."/>
            <person name="Yamamoto S."/>
            <person name="Yamane H."/>
            <person name="Yoshiki S."/>
            <person name="Yoshihara R."/>
            <person name="Yukawa K."/>
            <person name="Zhong H."/>
            <person name="Yano M."/>
            <person name="Yuan Q."/>
            <person name="Ouyang S."/>
            <person name="Liu J."/>
            <person name="Jones K.M."/>
            <person name="Gansberger K."/>
            <person name="Moffat K."/>
            <person name="Hill J."/>
            <person name="Bera J."/>
            <person name="Fadrosh D."/>
            <person name="Jin S."/>
            <person name="Johri S."/>
            <person name="Kim M."/>
            <person name="Overton L."/>
            <person name="Reardon M."/>
            <person name="Tsitrin T."/>
            <person name="Vuong H."/>
            <person name="Weaver B."/>
            <person name="Ciecko A."/>
            <person name="Tallon L."/>
            <person name="Jackson J."/>
            <person name="Pai G."/>
            <person name="Aken S.V."/>
            <person name="Utterback T."/>
            <person name="Reidmuller S."/>
            <person name="Feldblyum T."/>
            <person name="Hsiao J."/>
            <person name="Zismann V."/>
            <person name="Iobst S."/>
            <person name="de Vazeille A.R."/>
            <person name="Buell C.R."/>
            <person name="Ying K."/>
            <person name="Li Y."/>
            <person name="Lu T."/>
            <person name="Huang Y."/>
            <person name="Zhao Q."/>
            <person name="Feng Q."/>
            <person name="Zhang L."/>
            <person name="Zhu J."/>
            <person name="Weng Q."/>
            <person name="Mu J."/>
            <person name="Lu Y."/>
            <person name="Fan D."/>
            <person name="Liu Y."/>
            <person name="Guan J."/>
            <person name="Zhang Y."/>
            <person name="Yu S."/>
            <person name="Liu X."/>
            <person name="Zhang Y."/>
            <person name="Hong G."/>
            <person name="Han B."/>
            <person name="Choisne N."/>
            <person name="Demange N."/>
            <person name="Orjeda G."/>
            <person name="Samain S."/>
            <person name="Cattolico L."/>
            <person name="Pelletier E."/>
            <person name="Couloux A."/>
            <person name="Segurens B."/>
            <person name="Wincker P."/>
            <person name="D'Hont A."/>
            <person name="Scarpelli C."/>
            <person name="Weissenbach J."/>
            <person name="Salanoubat M."/>
            <person name="Quetier F."/>
            <person name="Yu Y."/>
            <person name="Kim H.R."/>
            <person name="Rambo T."/>
            <person name="Currie J."/>
            <person name="Collura K."/>
            <person name="Luo M."/>
            <person name="Yang T."/>
            <person name="Ammiraju J.S.S."/>
            <person name="Engler F."/>
            <person name="Soderlund C."/>
            <person name="Wing R.A."/>
            <person name="Palmer L.E."/>
            <person name="de la Bastide M."/>
            <person name="Spiegel L."/>
            <person name="Nascimento L."/>
            <person name="Zutavern T."/>
            <person name="O'Shaughnessy A."/>
            <person name="Dike S."/>
            <person name="Dedhia N."/>
            <person name="Preston R."/>
            <person name="Balija V."/>
            <person name="McCombie W.R."/>
            <person name="Chow T."/>
            <person name="Chen H."/>
            <person name="Chung M."/>
            <person name="Chen C."/>
            <person name="Shaw J."/>
            <person name="Wu H."/>
            <person name="Hsiao K."/>
            <person name="Chao Y."/>
            <person name="Chu M."/>
            <person name="Cheng C."/>
            <person name="Hour A."/>
            <person name="Lee P."/>
            <person name="Lin S."/>
            <person name="Lin Y."/>
            <person name="Liou J."/>
            <person name="Liu S."/>
            <person name="Hsing Y."/>
            <person name="Raghuvanshi S."/>
            <person name="Mohanty A."/>
            <person name="Bharti A.K."/>
            <person name="Gaur A."/>
            <person name="Gupta V."/>
            <person name="Kumar D."/>
            <person name="Ravi V."/>
            <person name="Vij S."/>
            <person name="Kapur A."/>
            <person name="Khurana P."/>
            <person name="Khurana P."/>
            <person name="Khurana J.P."/>
            <person name="Tyagi A.K."/>
            <person name="Gaikwad K."/>
            <person name="Singh A."/>
            <person name="Dalal V."/>
            <person name="Srivastava S."/>
            <person name="Dixit A."/>
            <person name="Pal A.K."/>
            <person name="Ghazi I.A."/>
            <person name="Yadav M."/>
            <person name="Pandit A."/>
            <person name="Bhargava A."/>
            <person name="Sureshbabu K."/>
            <person name="Batra K."/>
            <person name="Sharma T.R."/>
            <person name="Mohapatra T."/>
            <person name="Singh N.K."/>
            <person name="Messing J."/>
            <person name="Nelson A.B."/>
            <person name="Fuks G."/>
            <person name="Kavchok S."/>
            <person name="Keizer G."/>
            <person name="Linton E."/>
            <person name="Llaca V."/>
            <person name="Song R."/>
            <person name="Tanyolac B."/>
            <person name="Young S."/>
            <person name="Ho-Il K."/>
            <person name="Hahn J.H."/>
            <person name="Sangsakoo G."/>
            <person name="Vanavichit A."/>
            <person name="de Mattos Luiz.A.T."/>
            <person name="Zimmer P.D."/>
            <person name="Malone G."/>
            <person name="Dellagostin O."/>
            <person name="de Oliveira A.C."/>
            <person name="Bevan M."/>
            <person name="Bancroft I."/>
            <person name="Minx P."/>
            <person name="Cordum H."/>
            <person name="Wilson R."/>
            <person name="Cheng Z."/>
            <person name="Jin W."/>
            <person name="Jiang J."/>
            <person name="Leong S.A."/>
            <person name="Iwama H."/>
            <person name="Gojobori T."/>
            <person name="Itoh T."/>
            <person name="Niimura Y."/>
            <person name="Fujii Y."/>
            <person name="Habara T."/>
            <person name="Sakai H."/>
            <person name="Sato Y."/>
            <person name="Wilson G."/>
            <person name="Kumar K."/>
            <person name="McCouch S."/>
            <person name="Juretic N."/>
            <person name="Hoen D."/>
            <person name="Wright S."/>
            <person name="Bruskiewich R."/>
            <person name="Bureau T."/>
            <person name="Miyao A."/>
            <person name="Hirochika H."/>
            <person name="Nishikawa T."/>
            <person name="Kadowaki K."/>
            <person name="Sugiura M."/>
            <person name="Burr B."/>
            <person name="Sasaki T."/>
        </authorList>
    </citation>
    <scope>NUCLEOTIDE SEQUENCE [LARGE SCALE GENOMIC DNA]</scope>
    <source>
        <strain evidence="2">cv. Nipponbare</strain>
    </source>
</reference>
<evidence type="ECO:0000313" key="2">
    <source>
        <dbReference type="Proteomes" id="UP000059680"/>
    </source>
</evidence>
<name>A0A0P0WV94_ORYSJ</name>
<organism evidence="1 2">
    <name type="scientific">Oryza sativa subsp. japonica</name>
    <name type="common">Rice</name>
    <dbReference type="NCBI Taxonomy" id="39947"/>
    <lineage>
        <taxon>Eukaryota</taxon>
        <taxon>Viridiplantae</taxon>
        <taxon>Streptophyta</taxon>
        <taxon>Embryophyta</taxon>
        <taxon>Tracheophyta</taxon>
        <taxon>Spermatophyta</taxon>
        <taxon>Magnoliopsida</taxon>
        <taxon>Liliopsida</taxon>
        <taxon>Poales</taxon>
        <taxon>Poaceae</taxon>
        <taxon>BOP clade</taxon>
        <taxon>Oryzoideae</taxon>
        <taxon>Oryzeae</taxon>
        <taxon>Oryzinae</taxon>
        <taxon>Oryza</taxon>
        <taxon>Oryza sativa</taxon>
    </lineage>
</organism>
<proteinExistence type="predicted"/>
<keyword evidence="2" id="KW-1185">Reference proteome</keyword>
<dbReference type="EMBL" id="AP014962">
    <property type="protein sequence ID" value="BAS97152.1"/>
    <property type="molecule type" value="Genomic_DNA"/>
</dbReference>
<evidence type="ECO:0000313" key="1">
    <source>
        <dbReference type="EMBL" id="BAS97152.1"/>
    </source>
</evidence>
<gene>
    <name evidence="1" type="ordered locus">Os06g0266133</name>
    <name evidence="1" type="ORF">OSNPB_060266133</name>
</gene>